<dbReference type="OrthoDB" id="3194817at2"/>
<evidence type="ECO:0000256" key="1">
    <source>
        <dbReference type="ARBA" id="ARBA00023002"/>
    </source>
</evidence>
<accession>A0A1G6J8Y6</accession>
<dbReference type="Pfam" id="PF03807">
    <property type="entry name" value="F420_oxidored"/>
    <property type="match status" value="1"/>
</dbReference>
<keyword evidence="4" id="KW-1185">Reference proteome</keyword>
<dbReference type="InterPro" id="IPR036291">
    <property type="entry name" value="NAD(P)-bd_dom_sf"/>
</dbReference>
<dbReference type="RefSeq" id="WP_091363153.1">
    <property type="nucleotide sequence ID" value="NZ_FMZF01000001.1"/>
</dbReference>
<evidence type="ECO:0000313" key="4">
    <source>
        <dbReference type="Proteomes" id="UP000199416"/>
    </source>
</evidence>
<dbReference type="InterPro" id="IPR028939">
    <property type="entry name" value="P5C_Rdtase_cat_N"/>
</dbReference>
<reference evidence="4" key="1">
    <citation type="submission" date="2016-10" db="EMBL/GenBank/DDBJ databases">
        <authorList>
            <person name="Varghese N."/>
            <person name="Submissions S."/>
        </authorList>
    </citation>
    <scope>NUCLEOTIDE SEQUENCE [LARGE SCALE GENOMIC DNA]</scope>
    <source>
        <strain evidence="4">DSM 45421</strain>
    </source>
</reference>
<dbReference type="Proteomes" id="UP000199416">
    <property type="component" value="Unassembled WGS sequence"/>
</dbReference>
<dbReference type="InterPro" id="IPR051267">
    <property type="entry name" value="STEAP_metalloreductase"/>
</dbReference>
<proteinExistence type="predicted"/>
<protein>
    <recommendedName>
        <fullName evidence="2">Pyrroline-5-carboxylate reductase catalytic N-terminal domain-containing protein</fullName>
    </recommendedName>
</protein>
<dbReference type="AlphaFoldDB" id="A0A1G6J8Y6"/>
<dbReference type="STRING" id="1190417.SAMN05660690_0686"/>
<name>A0A1G6J8Y6_9ACTN</name>
<evidence type="ECO:0000313" key="3">
    <source>
        <dbReference type="EMBL" id="SDC14366.1"/>
    </source>
</evidence>
<gene>
    <name evidence="3" type="ORF">SAMN05660690_0686</name>
</gene>
<dbReference type="SUPFAM" id="SSF51735">
    <property type="entry name" value="NAD(P)-binding Rossmann-fold domains"/>
    <property type="match status" value="1"/>
</dbReference>
<evidence type="ECO:0000259" key="2">
    <source>
        <dbReference type="Pfam" id="PF03807"/>
    </source>
</evidence>
<dbReference type="EMBL" id="FMZF01000001">
    <property type="protein sequence ID" value="SDC14366.1"/>
    <property type="molecule type" value="Genomic_DNA"/>
</dbReference>
<dbReference type="GO" id="GO:0016491">
    <property type="term" value="F:oxidoreductase activity"/>
    <property type="evidence" value="ECO:0007669"/>
    <property type="project" value="UniProtKB-KW"/>
</dbReference>
<sequence>MRIGILGSGQVGQALARGYARHGHEVRIGTRQAEVGGLPTGPPAEVAAAAELVVLAVRGSAAEALAGSLAGELDGTVLVDATNPLDASTGSPQLFVGHTDSLGERVQRAAPGARVVKAYNTVGNALMVDPQLPGGPPSMFIGGDDQAAKDTVTGLLRDTGWDVVDLGGIEASRWLEPMCLAWVAVGARTGTWGHAFRLLRPEG</sequence>
<organism evidence="3 4">
    <name type="scientific">Geodermatophilus telluris</name>
    <dbReference type="NCBI Taxonomy" id="1190417"/>
    <lineage>
        <taxon>Bacteria</taxon>
        <taxon>Bacillati</taxon>
        <taxon>Actinomycetota</taxon>
        <taxon>Actinomycetes</taxon>
        <taxon>Geodermatophilales</taxon>
        <taxon>Geodermatophilaceae</taxon>
        <taxon>Geodermatophilus</taxon>
    </lineage>
</organism>
<feature type="domain" description="Pyrroline-5-carboxylate reductase catalytic N-terminal" evidence="2">
    <location>
        <begin position="2"/>
        <end position="84"/>
    </location>
</feature>
<dbReference type="Gene3D" id="3.40.50.720">
    <property type="entry name" value="NAD(P)-binding Rossmann-like Domain"/>
    <property type="match status" value="1"/>
</dbReference>
<keyword evidence="1" id="KW-0560">Oxidoreductase</keyword>
<dbReference type="PANTHER" id="PTHR14239">
    <property type="entry name" value="DUDULIN-RELATED"/>
    <property type="match status" value="1"/>
</dbReference>